<accession>A0A2D0KCA3</accession>
<protein>
    <submittedName>
        <fullName evidence="1">Uncharacterized protein</fullName>
    </submittedName>
</protein>
<dbReference type="Proteomes" id="UP000222168">
    <property type="component" value="Unassembled WGS sequence"/>
</dbReference>
<proteinExistence type="predicted"/>
<keyword evidence="2" id="KW-1185">Reference proteome</keyword>
<comment type="caution">
    <text evidence="1">The sequence shown here is derived from an EMBL/GenBank/DDBJ whole genome shotgun (WGS) entry which is preliminary data.</text>
</comment>
<organism evidence="1 2">
    <name type="scientific">Xenorhabdus ishibashii</name>
    <dbReference type="NCBI Taxonomy" id="1034471"/>
    <lineage>
        <taxon>Bacteria</taxon>
        <taxon>Pseudomonadati</taxon>
        <taxon>Pseudomonadota</taxon>
        <taxon>Gammaproteobacteria</taxon>
        <taxon>Enterobacterales</taxon>
        <taxon>Morganellaceae</taxon>
        <taxon>Xenorhabdus</taxon>
    </lineage>
</organism>
<name>A0A2D0KCA3_9GAMM</name>
<sequence>MLYDNEGTWIVNKYVVQKIKNYFIWCNGTILLKIYKGFTV</sequence>
<dbReference type="EMBL" id="NJAK01000001">
    <property type="protein sequence ID" value="PHM61033.1"/>
    <property type="molecule type" value="Genomic_DNA"/>
</dbReference>
<evidence type="ECO:0000313" key="1">
    <source>
        <dbReference type="EMBL" id="PHM61033.1"/>
    </source>
</evidence>
<dbReference type="AlphaFoldDB" id="A0A2D0KCA3"/>
<reference evidence="1 2" key="1">
    <citation type="journal article" date="2017" name="Nat. Microbiol.">
        <title>Natural product diversity associated with the nematode symbionts Photorhabdus and Xenorhabdus.</title>
        <authorList>
            <person name="Tobias N.J."/>
            <person name="Wolff H."/>
            <person name="Djahanschiri B."/>
            <person name="Grundmann F."/>
            <person name="Kronenwerth M."/>
            <person name="Shi Y.M."/>
            <person name="Simonyi S."/>
            <person name="Grun P."/>
            <person name="Shapiro-Ilan D."/>
            <person name="Pidot S.J."/>
            <person name="Stinear T.P."/>
            <person name="Ebersberger I."/>
            <person name="Bode H.B."/>
        </authorList>
    </citation>
    <scope>NUCLEOTIDE SEQUENCE [LARGE SCALE GENOMIC DNA]</scope>
    <source>
        <strain evidence="1 2">DSM 22670</strain>
    </source>
</reference>
<gene>
    <name evidence="1" type="ORF">Xish_00145</name>
</gene>
<evidence type="ECO:0000313" key="2">
    <source>
        <dbReference type="Proteomes" id="UP000222168"/>
    </source>
</evidence>